<gene>
    <name evidence="1" type="ORF">BDN71DRAFT_1444250</name>
</gene>
<keyword evidence="2" id="KW-1185">Reference proteome</keyword>
<proteinExistence type="predicted"/>
<dbReference type="AlphaFoldDB" id="A0A9P6DAT1"/>
<protein>
    <submittedName>
        <fullName evidence="1">Uncharacterized protein</fullName>
    </submittedName>
</protein>
<name>A0A9P6DAT1_PLEER</name>
<dbReference type="EMBL" id="MU154541">
    <property type="protein sequence ID" value="KAF9497827.1"/>
    <property type="molecule type" value="Genomic_DNA"/>
</dbReference>
<sequence>MRQIVACEQHRQDDNRIAPISSSICSPQDITTWCCLKAHAAPKVFGETFIPYRTADSFSIPVNGTLHHPGVWSDITPLALLPGSSPWNISREPIPGNFTGIPHQRTAESDSHAYDKLCVRRAEATFYSGRQRSRQFATVIKIIHSSVPNRWFFH</sequence>
<dbReference type="Proteomes" id="UP000807025">
    <property type="component" value="Unassembled WGS sequence"/>
</dbReference>
<evidence type="ECO:0000313" key="1">
    <source>
        <dbReference type="EMBL" id="KAF9497827.1"/>
    </source>
</evidence>
<comment type="caution">
    <text evidence="1">The sequence shown here is derived from an EMBL/GenBank/DDBJ whole genome shotgun (WGS) entry which is preliminary data.</text>
</comment>
<accession>A0A9P6DAT1</accession>
<evidence type="ECO:0000313" key="2">
    <source>
        <dbReference type="Proteomes" id="UP000807025"/>
    </source>
</evidence>
<reference evidence="1" key="1">
    <citation type="submission" date="2020-11" db="EMBL/GenBank/DDBJ databases">
        <authorList>
            <consortium name="DOE Joint Genome Institute"/>
            <person name="Ahrendt S."/>
            <person name="Riley R."/>
            <person name="Andreopoulos W."/>
            <person name="Labutti K."/>
            <person name="Pangilinan J."/>
            <person name="Ruiz-Duenas F.J."/>
            <person name="Barrasa J.M."/>
            <person name="Sanchez-Garcia M."/>
            <person name="Camarero S."/>
            <person name="Miyauchi S."/>
            <person name="Serrano A."/>
            <person name="Linde D."/>
            <person name="Babiker R."/>
            <person name="Drula E."/>
            <person name="Ayuso-Fernandez I."/>
            <person name="Pacheco R."/>
            <person name="Padilla G."/>
            <person name="Ferreira P."/>
            <person name="Barriuso J."/>
            <person name="Kellner H."/>
            <person name="Castanera R."/>
            <person name="Alfaro M."/>
            <person name="Ramirez L."/>
            <person name="Pisabarro A.G."/>
            <person name="Kuo A."/>
            <person name="Tritt A."/>
            <person name="Lipzen A."/>
            <person name="He G."/>
            <person name="Yan M."/>
            <person name="Ng V."/>
            <person name="Cullen D."/>
            <person name="Martin F."/>
            <person name="Rosso M.-N."/>
            <person name="Henrissat B."/>
            <person name="Hibbett D."/>
            <person name="Martinez A.T."/>
            <person name="Grigoriev I.V."/>
        </authorList>
    </citation>
    <scope>NUCLEOTIDE SEQUENCE</scope>
    <source>
        <strain evidence="1">ATCC 90797</strain>
    </source>
</reference>
<organism evidence="1 2">
    <name type="scientific">Pleurotus eryngii</name>
    <name type="common">Boletus of the steppes</name>
    <dbReference type="NCBI Taxonomy" id="5323"/>
    <lineage>
        <taxon>Eukaryota</taxon>
        <taxon>Fungi</taxon>
        <taxon>Dikarya</taxon>
        <taxon>Basidiomycota</taxon>
        <taxon>Agaricomycotina</taxon>
        <taxon>Agaricomycetes</taxon>
        <taxon>Agaricomycetidae</taxon>
        <taxon>Agaricales</taxon>
        <taxon>Pleurotineae</taxon>
        <taxon>Pleurotaceae</taxon>
        <taxon>Pleurotus</taxon>
    </lineage>
</organism>